<dbReference type="Proteomes" id="UP001610063">
    <property type="component" value="Unassembled WGS sequence"/>
</dbReference>
<comment type="caution">
    <text evidence="4">The sequence shown here is derived from an EMBL/GenBank/DDBJ whole genome shotgun (WGS) entry which is preliminary data.</text>
</comment>
<evidence type="ECO:0000259" key="3">
    <source>
        <dbReference type="Pfam" id="PF00501"/>
    </source>
</evidence>
<evidence type="ECO:0000256" key="2">
    <source>
        <dbReference type="ARBA" id="ARBA00022598"/>
    </source>
</evidence>
<organism evidence="4 5">
    <name type="scientific">Marinoscillum luteum</name>
    <dbReference type="NCBI Taxonomy" id="861051"/>
    <lineage>
        <taxon>Bacteria</taxon>
        <taxon>Pseudomonadati</taxon>
        <taxon>Bacteroidota</taxon>
        <taxon>Cytophagia</taxon>
        <taxon>Cytophagales</taxon>
        <taxon>Reichenbachiellaceae</taxon>
        <taxon>Marinoscillum</taxon>
    </lineage>
</organism>
<dbReference type="Pfam" id="PF00501">
    <property type="entry name" value="AMP-binding"/>
    <property type="match status" value="1"/>
</dbReference>
<accession>A0ABW7N415</accession>
<evidence type="ECO:0000313" key="5">
    <source>
        <dbReference type="Proteomes" id="UP001610063"/>
    </source>
</evidence>
<keyword evidence="2" id="KW-0436">Ligase</keyword>
<name>A0ABW7N415_9BACT</name>
<comment type="similarity">
    <text evidence="1">Belongs to the ATP-dependent AMP-binding enzyme family.</text>
</comment>
<dbReference type="Gene3D" id="3.40.50.12780">
    <property type="entry name" value="N-terminal domain of ligase-like"/>
    <property type="match status" value="1"/>
</dbReference>
<evidence type="ECO:0000256" key="1">
    <source>
        <dbReference type="ARBA" id="ARBA00006432"/>
    </source>
</evidence>
<dbReference type="Gene3D" id="3.30.300.30">
    <property type="match status" value="1"/>
</dbReference>
<gene>
    <name evidence="4" type="ORF">ACHKAR_02660</name>
</gene>
<dbReference type="InterPro" id="IPR045851">
    <property type="entry name" value="AMP-bd_C_sf"/>
</dbReference>
<dbReference type="EMBL" id="JBIPKE010000011">
    <property type="protein sequence ID" value="MFH6982319.1"/>
    <property type="molecule type" value="Genomic_DNA"/>
</dbReference>
<reference evidence="4 5" key="1">
    <citation type="journal article" date="2013" name="Int. J. Syst. Evol. Microbiol.">
        <title>Marinoscillum luteum sp. nov., isolated from marine sediment.</title>
        <authorList>
            <person name="Cha I.T."/>
            <person name="Park S.J."/>
            <person name="Kim S.J."/>
            <person name="Kim J.G."/>
            <person name="Jung M.Y."/>
            <person name="Shin K.S."/>
            <person name="Kwon K.K."/>
            <person name="Yang S.H."/>
            <person name="Seo Y.S."/>
            <person name="Rhee S.K."/>
        </authorList>
    </citation>
    <scope>NUCLEOTIDE SEQUENCE [LARGE SCALE GENOMIC DNA]</scope>
    <source>
        <strain evidence="4 5">KCTC 23939</strain>
    </source>
</reference>
<proteinExistence type="inferred from homology"/>
<dbReference type="RefSeq" id="WP_395416062.1">
    <property type="nucleotide sequence ID" value="NZ_JBIPKE010000011.1"/>
</dbReference>
<feature type="domain" description="AMP-dependent synthetase/ligase" evidence="3">
    <location>
        <begin position="48"/>
        <end position="200"/>
    </location>
</feature>
<dbReference type="SUPFAM" id="SSF56801">
    <property type="entry name" value="Acetyl-CoA synthetase-like"/>
    <property type="match status" value="1"/>
</dbReference>
<protein>
    <submittedName>
        <fullName evidence="4">AMP-binding protein</fullName>
    </submittedName>
</protein>
<evidence type="ECO:0000313" key="4">
    <source>
        <dbReference type="EMBL" id="MFH6982319.1"/>
    </source>
</evidence>
<dbReference type="InterPro" id="IPR000873">
    <property type="entry name" value="AMP-dep_synth/lig_dom"/>
</dbReference>
<dbReference type="PANTHER" id="PTHR43201">
    <property type="entry name" value="ACYL-COA SYNTHETASE"/>
    <property type="match status" value="1"/>
</dbReference>
<keyword evidence="5" id="KW-1185">Reference proteome</keyword>
<dbReference type="PANTHER" id="PTHR43201:SF5">
    <property type="entry name" value="MEDIUM-CHAIN ACYL-COA LIGASE ACSF2, MITOCHONDRIAL"/>
    <property type="match status" value="1"/>
</dbReference>
<dbReference type="InterPro" id="IPR042099">
    <property type="entry name" value="ANL_N_sf"/>
</dbReference>
<sequence length="346" mass="38642">MLFKFERQKLTIGELKSGKINQNILSDLESRVVKFIISWLAGQKEFAMPTSGSTGTPKETHLSREALQYSARQSMEYIDPTGSYQTTLLCINPDYIGGLMVVIRALTHDLDVSMVAPTSRLADVLGKECYDLVSMVPMQVQYLLDHHPDTLLQFKTILIGGAPLPHEYIVKLKSLKVVRCFQTYGMTETASHIALKNLTDGDDSFEVLGDAEIQQDNRGCLKVKGSVTDHQWIQTNDVVELTDPRHFRWLGRADFAINSGGVKVHPEILEASLSSQLKMPFFVAGLPDASLGQKVVMIVESPEPVTLDFSHISQYSRPKEVYYSPGFSYTPSGKVNRTETLKKLNL</sequence>